<reference evidence="2" key="2">
    <citation type="submission" date="2025-09" db="UniProtKB">
        <authorList>
            <consortium name="Ensembl"/>
        </authorList>
    </citation>
    <scope>IDENTIFICATION</scope>
</reference>
<sequence>CILLLLPVCSITILAFLYHERQCLKSRPMSQVVKLDLGAVGFYVEIIGLREKSGVSRGSRPSCPPSYPDHCKHNVLRNIII</sequence>
<protein>
    <submittedName>
        <fullName evidence="2">Uncharacterized protein</fullName>
    </submittedName>
</protein>
<evidence type="ECO:0000313" key="2">
    <source>
        <dbReference type="Ensembl" id="ENSMMOP00000025594.1"/>
    </source>
</evidence>
<keyword evidence="3" id="KW-1185">Reference proteome</keyword>
<dbReference type="Ensembl" id="ENSMMOT00000026027.1">
    <property type="protein sequence ID" value="ENSMMOP00000025594.1"/>
    <property type="gene ID" value="ENSMMOG00000019396.1"/>
</dbReference>
<dbReference type="Proteomes" id="UP000261620">
    <property type="component" value="Unplaced"/>
</dbReference>
<keyword evidence="1" id="KW-0732">Signal</keyword>
<accession>A0A3Q3XH87</accession>
<proteinExistence type="predicted"/>
<name>A0A3Q3XH87_MOLML</name>
<feature type="chain" id="PRO_5018768626" evidence="1">
    <location>
        <begin position="16"/>
        <end position="81"/>
    </location>
</feature>
<evidence type="ECO:0000256" key="1">
    <source>
        <dbReference type="SAM" id="SignalP"/>
    </source>
</evidence>
<dbReference type="AlphaFoldDB" id="A0A3Q3XH87"/>
<feature type="signal peptide" evidence="1">
    <location>
        <begin position="1"/>
        <end position="15"/>
    </location>
</feature>
<reference evidence="2" key="1">
    <citation type="submission" date="2025-08" db="UniProtKB">
        <authorList>
            <consortium name="Ensembl"/>
        </authorList>
    </citation>
    <scope>IDENTIFICATION</scope>
</reference>
<organism evidence="2 3">
    <name type="scientific">Mola mola</name>
    <name type="common">Ocean sunfish</name>
    <name type="synonym">Tetraodon mola</name>
    <dbReference type="NCBI Taxonomy" id="94237"/>
    <lineage>
        <taxon>Eukaryota</taxon>
        <taxon>Metazoa</taxon>
        <taxon>Chordata</taxon>
        <taxon>Craniata</taxon>
        <taxon>Vertebrata</taxon>
        <taxon>Euteleostomi</taxon>
        <taxon>Actinopterygii</taxon>
        <taxon>Neopterygii</taxon>
        <taxon>Teleostei</taxon>
        <taxon>Neoteleostei</taxon>
        <taxon>Acanthomorphata</taxon>
        <taxon>Eupercaria</taxon>
        <taxon>Tetraodontiformes</taxon>
        <taxon>Molidae</taxon>
        <taxon>Mola</taxon>
    </lineage>
</organism>
<evidence type="ECO:0000313" key="3">
    <source>
        <dbReference type="Proteomes" id="UP000261620"/>
    </source>
</evidence>